<evidence type="ECO:0000256" key="1">
    <source>
        <dbReference type="PROSITE-ProRule" id="PRU00703"/>
    </source>
</evidence>
<dbReference type="InterPro" id="IPR035919">
    <property type="entry name" value="EAL_sf"/>
</dbReference>
<dbReference type="InterPro" id="IPR000160">
    <property type="entry name" value="GGDEF_dom"/>
</dbReference>
<name>A0ABN5FL61_9PROT</name>
<dbReference type="InterPro" id="IPR035965">
    <property type="entry name" value="PAS-like_dom_sf"/>
</dbReference>
<keyword evidence="8" id="KW-1185">Reference proteome</keyword>
<dbReference type="Gene3D" id="3.30.450.20">
    <property type="entry name" value="PAS domain"/>
    <property type="match status" value="1"/>
</dbReference>
<dbReference type="SMART" id="SM00267">
    <property type="entry name" value="GGDEF"/>
    <property type="match status" value="1"/>
</dbReference>
<dbReference type="PROSITE" id="PS51371">
    <property type="entry name" value="CBS"/>
    <property type="match status" value="3"/>
</dbReference>
<feature type="domain" description="EAL" evidence="4">
    <location>
        <begin position="623"/>
        <end position="878"/>
    </location>
</feature>
<dbReference type="CDD" id="cd00130">
    <property type="entry name" value="PAS"/>
    <property type="match status" value="1"/>
</dbReference>
<evidence type="ECO:0000259" key="4">
    <source>
        <dbReference type="PROSITE" id="PS50883"/>
    </source>
</evidence>
<feature type="domain" description="PAS" evidence="2">
    <location>
        <begin position="323"/>
        <end position="369"/>
    </location>
</feature>
<dbReference type="Pfam" id="PF00563">
    <property type="entry name" value="EAL"/>
    <property type="match status" value="1"/>
</dbReference>
<evidence type="ECO:0000259" key="6">
    <source>
        <dbReference type="PROSITE" id="PS51371"/>
    </source>
</evidence>
<dbReference type="SMART" id="SM00091">
    <property type="entry name" value="PAS"/>
    <property type="match status" value="1"/>
</dbReference>
<dbReference type="InterPro" id="IPR052155">
    <property type="entry name" value="Biofilm_reg_signaling"/>
</dbReference>
<accession>A0ABN5FL61</accession>
<keyword evidence="1" id="KW-0129">CBS domain</keyword>
<feature type="domain" description="CBS" evidence="6">
    <location>
        <begin position="248"/>
        <end position="309"/>
    </location>
</feature>
<proteinExistence type="predicted"/>
<dbReference type="InterPro" id="IPR000644">
    <property type="entry name" value="CBS_dom"/>
</dbReference>
<dbReference type="NCBIfam" id="TIGR00229">
    <property type="entry name" value="sensory_box"/>
    <property type="match status" value="1"/>
</dbReference>
<dbReference type="Pfam" id="PF00990">
    <property type="entry name" value="GGDEF"/>
    <property type="match status" value="1"/>
</dbReference>
<dbReference type="EMBL" id="CP024199">
    <property type="protein sequence ID" value="AUG54112.1"/>
    <property type="molecule type" value="Genomic_DNA"/>
</dbReference>
<dbReference type="PROSITE" id="PS50112">
    <property type="entry name" value="PAS"/>
    <property type="match status" value="1"/>
</dbReference>
<dbReference type="RefSeq" id="WP_101285522.1">
    <property type="nucleotide sequence ID" value="NZ_CP024199.1"/>
</dbReference>
<evidence type="ECO:0000259" key="2">
    <source>
        <dbReference type="PROSITE" id="PS50112"/>
    </source>
</evidence>
<feature type="domain" description="CBS" evidence="6">
    <location>
        <begin position="84"/>
        <end position="140"/>
    </location>
</feature>
<dbReference type="NCBIfam" id="TIGR00254">
    <property type="entry name" value="GGDEF"/>
    <property type="match status" value="1"/>
</dbReference>
<dbReference type="InterPro" id="IPR043128">
    <property type="entry name" value="Rev_trsase/Diguanyl_cyclase"/>
</dbReference>
<dbReference type="SUPFAM" id="SSF141868">
    <property type="entry name" value="EAL domain-like"/>
    <property type="match status" value="1"/>
</dbReference>
<dbReference type="Pfam" id="PF13426">
    <property type="entry name" value="PAS_9"/>
    <property type="match status" value="1"/>
</dbReference>
<feature type="domain" description="CBS" evidence="6">
    <location>
        <begin position="19"/>
        <end position="76"/>
    </location>
</feature>
<dbReference type="InterPro" id="IPR046342">
    <property type="entry name" value="CBS_dom_sf"/>
</dbReference>
<evidence type="ECO:0000313" key="7">
    <source>
        <dbReference type="EMBL" id="AUG54112.1"/>
    </source>
</evidence>
<dbReference type="SMART" id="SM00052">
    <property type="entry name" value="EAL"/>
    <property type="match status" value="1"/>
</dbReference>
<evidence type="ECO:0000259" key="3">
    <source>
        <dbReference type="PROSITE" id="PS50113"/>
    </source>
</evidence>
<feature type="domain" description="PAC" evidence="3">
    <location>
        <begin position="396"/>
        <end position="448"/>
    </location>
</feature>
<dbReference type="CDD" id="cd01949">
    <property type="entry name" value="GGDEF"/>
    <property type="match status" value="1"/>
</dbReference>
<dbReference type="Pfam" id="PF00571">
    <property type="entry name" value="CBS"/>
    <property type="match status" value="3"/>
</dbReference>
<reference evidence="7 8" key="1">
    <citation type="submission" date="2017-10" db="EMBL/GenBank/DDBJ databases">
        <title>Biodiversity and function of Thalassospira species in the particle-attached aromatic-hydrocarbon-degrading consortia from the surface seawater of the China South Sea.</title>
        <authorList>
            <person name="Dong C."/>
            <person name="Liu R."/>
            <person name="Shao Z."/>
        </authorList>
    </citation>
    <scope>NUCLEOTIDE SEQUENCE [LARGE SCALE GENOMIC DNA]</scope>
    <source>
        <strain evidence="7 8">CSC3H3</strain>
    </source>
</reference>
<dbReference type="InterPro" id="IPR029787">
    <property type="entry name" value="Nucleotide_cyclase"/>
</dbReference>
<dbReference type="InterPro" id="IPR000700">
    <property type="entry name" value="PAS-assoc_C"/>
</dbReference>
<dbReference type="InterPro" id="IPR000014">
    <property type="entry name" value="PAS"/>
</dbReference>
<dbReference type="Proteomes" id="UP000233458">
    <property type="component" value="Chromosome"/>
</dbReference>
<dbReference type="SMART" id="SM00086">
    <property type="entry name" value="PAC"/>
    <property type="match status" value="1"/>
</dbReference>
<dbReference type="Gene3D" id="3.30.70.270">
    <property type="match status" value="1"/>
</dbReference>
<dbReference type="PANTHER" id="PTHR44757">
    <property type="entry name" value="DIGUANYLATE CYCLASE DGCP"/>
    <property type="match status" value="1"/>
</dbReference>
<dbReference type="PROSITE" id="PS50887">
    <property type="entry name" value="GGDEF"/>
    <property type="match status" value="1"/>
</dbReference>
<dbReference type="Gene3D" id="3.10.580.10">
    <property type="entry name" value="CBS-domain"/>
    <property type="match status" value="2"/>
</dbReference>
<dbReference type="InterPro" id="IPR001633">
    <property type="entry name" value="EAL_dom"/>
</dbReference>
<evidence type="ECO:0000313" key="8">
    <source>
        <dbReference type="Proteomes" id="UP000233458"/>
    </source>
</evidence>
<dbReference type="SUPFAM" id="SSF55785">
    <property type="entry name" value="PYP-like sensor domain (PAS domain)"/>
    <property type="match status" value="1"/>
</dbReference>
<evidence type="ECO:0000259" key="5">
    <source>
        <dbReference type="PROSITE" id="PS50887"/>
    </source>
</evidence>
<feature type="domain" description="GGDEF" evidence="5">
    <location>
        <begin position="480"/>
        <end position="614"/>
    </location>
</feature>
<dbReference type="InterPro" id="IPR001610">
    <property type="entry name" value="PAC"/>
</dbReference>
<dbReference type="PANTHER" id="PTHR44757:SF2">
    <property type="entry name" value="BIOFILM ARCHITECTURE MAINTENANCE PROTEIN MBAA"/>
    <property type="match status" value="1"/>
</dbReference>
<dbReference type="GO" id="GO:0016301">
    <property type="term" value="F:kinase activity"/>
    <property type="evidence" value="ECO:0007669"/>
    <property type="project" value="UniProtKB-KW"/>
</dbReference>
<keyword evidence="7" id="KW-0808">Transferase</keyword>
<gene>
    <name evidence="7" type="ORF">CSC3H3_16315</name>
</gene>
<dbReference type="CDD" id="cd01948">
    <property type="entry name" value="EAL"/>
    <property type="match status" value="1"/>
</dbReference>
<protein>
    <submittedName>
        <fullName evidence="7">Histidine kinase</fullName>
    </submittedName>
</protein>
<dbReference type="PROSITE" id="PS50883">
    <property type="entry name" value="EAL"/>
    <property type="match status" value="1"/>
</dbReference>
<organism evidence="7 8">
    <name type="scientific">Thalassospira marina</name>
    <dbReference type="NCBI Taxonomy" id="2048283"/>
    <lineage>
        <taxon>Bacteria</taxon>
        <taxon>Pseudomonadati</taxon>
        <taxon>Pseudomonadota</taxon>
        <taxon>Alphaproteobacteria</taxon>
        <taxon>Rhodospirillales</taxon>
        <taxon>Thalassospiraceae</taxon>
        <taxon>Thalassospira</taxon>
    </lineage>
</organism>
<dbReference type="SUPFAM" id="SSF55073">
    <property type="entry name" value="Nucleotide cyclase"/>
    <property type="match status" value="1"/>
</dbReference>
<dbReference type="PROSITE" id="PS50113">
    <property type="entry name" value="PAC"/>
    <property type="match status" value="1"/>
</dbReference>
<sequence>MTSYAKMPAPLASVRVGTLAQGKVLTCGPDLPLGDAITLMHRQRRSSIVVTEENRPVGVWTEHDCLTISAEDPTAFLRPISDWMSSPVRTMSAHASVEAATFRMRRDKLRHLIIIDDSECLVGIVSQSDLIRVPSAIHPLRERDVASIVRRNTVTVPGETPIGLLQAAMKEGECDSAIVFKPAPVAHTVQPGGPATTCETTSDNASEIPVPKPAEIEAVTDEFGIVTERDIVGYLVHRSASGSAWEIASRPVRRVQDRTSLQDARQIMIDHQIRHLVVTDLQNTVLGILSFNDLLASIEQDYLQHMHDAMEDRDTALARAQKSLHLSRKIIESSPDGIVIVDDQGRIEDVNPSFTRVTGYSRNEAIGKSPNLLQSGRHDRAFYEDMWQSITRAGRWQGEIWNRRKSGEIYPEWLSIIAIRDEDGRILQYAGIFSDITDRKQTREDMRRLSHFDELTGFPNRRRFLDVLGRTLNERRGSKDSVAVLLIDIDNFQRINNTLGHAIGDDVLVDFAGRLNRALPTDATLARMGADDFAIMLPQQYEHDTLETVAQDLMEVFNHPHFSASGGELFITASMGITLYPRDGSDTTMLLRNAEIAMLRAKNHGRNRFNHYNRSMNTVSSDTLALESDLRHALERRELYLAYQPQFIAASGLLSGFEALIRWRHPKHGELGPDKFIPLAEEIGMIDEIGLWVLRTACTQTVKWRQQGLHNITMAVNASLQQFNSPIEFGDLVASALNETGLAGDRLEIEITESLFMQDIEDTCRKLQRISDLGVKIALDDFGTGFSSLSYLRHVPFDVLKIDRSFVNDIGKGIGGSELVRTIINMAHNLGKSCIAEGVENLLQEQFLRENGCDFLQGFLRGRPVPAEQIEITFADLFSPPHRAGGYNPN</sequence>
<keyword evidence="7" id="KW-0418">Kinase</keyword>
<dbReference type="Gene3D" id="3.20.20.450">
    <property type="entry name" value="EAL domain"/>
    <property type="match status" value="1"/>
</dbReference>
<dbReference type="SMART" id="SM00116">
    <property type="entry name" value="CBS"/>
    <property type="match status" value="3"/>
</dbReference>
<dbReference type="SUPFAM" id="SSF54631">
    <property type="entry name" value="CBS-domain pair"/>
    <property type="match status" value="2"/>
</dbReference>